<accession>A0ABS8Y2T5</accession>
<protein>
    <recommendedName>
        <fullName evidence="3">Minor tail protein</fullName>
    </recommendedName>
</protein>
<comment type="caution">
    <text evidence="1">The sequence shown here is derived from an EMBL/GenBank/DDBJ whole genome shotgun (WGS) entry which is preliminary data.</text>
</comment>
<dbReference type="RefSeq" id="WP_233374749.1">
    <property type="nucleotide sequence ID" value="NZ_JAJTWU010000010.1"/>
</dbReference>
<proteinExistence type="predicted"/>
<name>A0ABS8Y2T5_9BURK</name>
<dbReference type="EMBL" id="JAJTWU010000010">
    <property type="protein sequence ID" value="MCE4557369.1"/>
    <property type="molecule type" value="Genomic_DNA"/>
</dbReference>
<evidence type="ECO:0008006" key="3">
    <source>
        <dbReference type="Google" id="ProtNLM"/>
    </source>
</evidence>
<organism evidence="1 2">
    <name type="scientific">Pelomonas cellulosilytica</name>
    <dbReference type="NCBI Taxonomy" id="2906762"/>
    <lineage>
        <taxon>Bacteria</taxon>
        <taxon>Pseudomonadati</taxon>
        <taxon>Pseudomonadota</taxon>
        <taxon>Betaproteobacteria</taxon>
        <taxon>Burkholderiales</taxon>
        <taxon>Sphaerotilaceae</taxon>
        <taxon>Roseateles</taxon>
    </lineage>
</organism>
<reference evidence="1 2" key="1">
    <citation type="submission" date="2021-12" db="EMBL/GenBank/DDBJ databases">
        <title>Genome seq of P8.</title>
        <authorList>
            <person name="Seo T."/>
        </authorList>
    </citation>
    <scope>NUCLEOTIDE SEQUENCE [LARGE SCALE GENOMIC DNA]</scope>
    <source>
        <strain evidence="1 2">P8</strain>
    </source>
</reference>
<evidence type="ECO:0000313" key="2">
    <source>
        <dbReference type="Proteomes" id="UP001200741"/>
    </source>
</evidence>
<gene>
    <name evidence="1" type="ORF">LXT13_23520</name>
</gene>
<dbReference type="Proteomes" id="UP001200741">
    <property type="component" value="Unassembled WGS sequence"/>
</dbReference>
<sequence>MPTDLVYADAVPSSASLFSLGSSRWLVSNLIAESSAIRLAATGSNAYAGWVELDKRTPGGATSTGRLKLASVSQTAWNVGTASISAGGLVEGRGLAIAASEQAGGAIAAWVEYAMAANGTEWRIRSAPFGAGGVSAVTEVFTLPDTSAARVDKLLVRFNADGSPEIFWLVQTWRAGTGEVGSSALWRAVRAGAGWQASQLRHVSKGTIDDLTAWGGDTSGQSGLAWLERVGSSTKLMTAPAASLPQGQPTMLATAAAITEVQSSMSSGLVALAWRASECTGSIRQTTSSTVKPLAVATAAITTFTTCLSVREGSSPWKDARTLGTLTSSEFDTSAVAVRPSGEILVVWSGEIGAYKQVAAASCTTNLCSPASTLATPNMGPIARAAVTSTTSGFAVSWVDIDPYAQNLTATQFVRMTAAGAMVGLPNPVRGVFYGSGMSPTNKEPMLVATGDSVLLGWRTERFNTDATSDFNAAWIAP</sequence>
<evidence type="ECO:0000313" key="1">
    <source>
        <dbReference type="EMBL" id="MCE4557369.1"/>
    </source>
</evidence>
<keyword evidence="2" id="KW-1185">Reference proteome</keyword>